<evidence type="ECO:0000313" key="4">
    <source>
        <dbReference type="Proteomes" id="UP000503820"/>
    </source>
</evidence>
<dbReference type="RefSeq" id="WP_174408060.1">
    <property type="nucleotide sequence ID" value="NZ_BLVP01000001.1"/>
</dbReference>
<dbReference type="NCBIfam" id="NF038011">
    <property type="entry name" value="PelF"/>
    <property type="match status" value="1"/>
</dbReference>
<evidence type="ECO:0000259" key="2">
    <source>
        <dbReference type="Pfam" id="PF11997"/>
    </source>
</evidence>
<name>A0A7J0BQI0_9BACT</name>
<dbReference type="Pfam" id="PF00534">
    <property type="entry name" value="Glycos_transf_1"/>
    <property type="match status" value="1"/>
</dbReference>
<dbReference type="Proteomes" id="UP000503820">
    <property type="component" value="Unassembled WGS sequence"/>
</dbReference>
<comment type="caution">
    <text evidence="3">The sequence shown here is derived from an EMBL/GenBank/DDBJ whole genome shotgun (WGS) entry which is preliminary data.</text>
</comment>
<protein>
    <submittedName>
        <fullName evidence="3">Pellicle/biofilm biosynthesis glycosyltransferase PelF</fullName>
    </submittedName>
</protein>
<evidence type="ECO:0000313" key="3">
    <source>
        <dbReference type="EMBL" id="GFM35324.1"/>
    </source>
</evidence>
<dbReference type="InterPro" id="IPR001296">
    <property type="entry name" value="Glyco_trans_1"/>
</dbReference>
<dbReference type="InterPro" id="IPR047691">
    <property type="entry name" value="PelF-like"/>
</dbReference>
<evidence type="ECO:0000259" key="1">
    <source>
        <dbReference type="Pfam" id="PF00534"/>
    </source>
</evidence>
<dbReference type="PANTHER" id="PTHR12526:SF608">
    <property type="entry name" value="PELF"/>
    <property type="match status" value="1"/>
</dbReference>
<dbReference type="GO" id="GO:0016757">
    <property type="term" value="F:glycosyltransferase activity"/>
    <property type="evidence" value="ECO:0007669"/>
    <property type="project" value="InterPro"/>
</dbReference>
<dbReference type="Gene3D" id="3.40.50.2000">
    <property type="entry name" value="Glycogen Phosphorylase B"/>
    <property type="match status" value="2"/>
</dbReference>
<sequence>MSADICLILEGSYPFVAGGVSSWVHNIIKGLPHLTFTAVCILPSAREPHPYKYELPPNFIPPEVLYIHDVDKPRRSLFRRFSSRHVEEIRAFHKGLASLSHNDLVTMIDAFRQGRYPLWDLMHGKPAWDLLIEQIQERVPDAPFMNYFWTFRFTHLPMFKAMGVRLPEAKAYHAISTGYAGLIGTVARIRTGRPLLLTEHGIYTKERKIEIAQSEALQQNDEDRMRISKDLGLYQQLWVRLFYTLGRITYRYAERIVTLYEGNRQMQIKDGADQWRTEVIPNGIDLEGFQNLKPADYPPEEQDSFIVGFVGRVVPIKDVKTFIRACKAVSLKFANVQFWIMGPTEEDEEYYEECIDLVKILQMQDKILFLGRINVREYYPKLDMVVLTSISEAQPLVVMEANCAGIPVVASDVGACRELLEGRLPEDKALGPSGVITRVANPADTAAGMLGILTNYPLRKRMTRAGRERIARYYSEASLNARYDALYKELMEMPQWHGPGGTDHDDDEEGTWQV</sequence>
<dbReference type="SUPFAM" id="SSF53756">
    <property type="entry name" value="UDP-Glycosyltransferase/glycogen phosphorylase"/>
    <property type="match status" value="1"/>
</dbReference>
<gene>
    <name evidence="3" type="primary">pelF</name>
    <name evidence="3" type="ORF">DSM19430T_00080</name>
</gene>
<proteinExistence type="predicted"/>
<reference evidence="3 4" key="1">
    <citation type="submission" date="2020-05" db="EMBL/GenBank/DDBJ databases">
        <title>Draft genome sequence of Desulfovibrio psychrotolerans JS1T.</title>
        <authorList>
            <person name="Ueno A."/>
            <person name="Tamazawa S."/>
            <person name="Tamamura S."/>
            <person name="Murakami T."/>
            <person name="Kiyama T."/>
            <person name="Inomata H."/>
            <person name="Amano Y."/>
            <person name="Miyakawa K."/>
            <person name="Tamaki H."/>
            <person name="Naganuma T."/>
            <person name="Kaneko K."/>
        </authorList>
    </citation>
    <scope>NUCLEOTIDE SEQUENCE [LARGE SCALE GENOMIC DNA]</scope>
    <source>
        <strain evidence="3 4">JS1</strain>
    </source>
</reference>
<keyword evidence="4" id="KW-1185">Reference proteome</keyword>
<dbReference type="EMBL" id="BLVP01000001">
    <property type="protein sequence ID" value="GFM35324.1"/>
    <property type="molecule type" value="Genomic_DNA"/>
</dbReference>
<feature type="domain" description="Glycosyl transferase family 1" evidence="1">
    <location>
        <begin position="301"/>
        <end position="469"/>
    </location>
</feature>
<accession>A0A7J0BQI0</accession>
<dbReference type="AlphaFoldDB" id="A0A7J0BQI0"/>
<dbReference type="Pfam" id="PF11997">
    <property type="entry name" value="DUF3492"/>
    <property type="match status" value="1"/>
</dbReference>
<dbReference type="PANTHER" id="PTHR12526">
    <property type="entry name" value="GLYCOSYLTRANSFERASE"/>
    <property type="match status" value="1"/>
</dbReference>
<organism evidence="3 4">
    <name type="scientific">Desulfovibrio psychrotolerans</name>
    <dbReference type="NCBI Taxonomy" id="415242"/>
    <lineage>
        <taxon>Bacteria</taxon>
        <taxon>Pseudomonadati</taxon>
        <taxon>Thermodesulfobacteriota</taxon>
        <taxon>Desulfovibrionia</taxon>
        <taxon>Desulfovibrionales</taxon>
        <taxon>Desulfovibrionaceae</taxon>
        <taxon>Desulfovibrio</taxon>
    </lineage>
</organism>
<feature type="domain" description="DUF3492" evidence="2">
    <location>
        <begin position="3"/>
        <end position="274"/>
    </location>
</feature>
<keyword evidence="3" id="KW-0808">Transferase</keyword>
<dbReference type="InterPro" id="IPR022622">
    <property type="entry name" value="DUF3492"/>
</dbReference>